<feature type="region of interest" description="Disordered" evidence="1">
    <location>
        <begin position="118"/>
        <end position="167"/>
    </location>
</feature>
<proteinExistence type="predicted"/>
<organism evidence="2 3">
    <name type="scientific">Blomia tropicalis</name>
    <name type="common">Mite</name>
    <dbReference type="NCBI Taxonomy" id="40697"/>
    <lineage>
        <taxon>Eukaryota</taxon>
        <taxon>Metazoa</taxon>
        <taxon>Ecdysozoa</taxon>
        <taxon>Arthropoda</taxon>
        <taxon>Chelicerata</taxon>
        <taxon>Arachnida</taxon>
        <taxon>Acari</taxon>
        <taxon>Acariformes</taxon>
        <taxon>Sarcoptiformes</taxon>
        <taxon>Astigmata</taxon>
        <taxon>Glycyphagoidea</taxon>
        <taxon>Echimyopodidae</taxon>
        <taxon>Blomia</taxon>
    </lineage>
</organism>
<gene>
    <name evidence="2" type="ORF">RDWZM_001552</name>
</gene>
<dbReference type="OMA" id="EDNDYME"/>
<reference evidence="2" key="1">
    <citation type="submission" date="2022-12" db="EMBL/GenBank/DDBJ databases">
        <title>Genome assemblies of Blomia tropicalis.</title>
        <authorList>
            <person name="Cui Y."/>
        </authorList>
    </citation>
    <scope>NUCLEOTIDE SEQUENCE</scope>
    <source>
        <tissue evidence="2">Adult mites</tissue>
    </source>
</reference>
<keyword evidence="3" id="KW-1185">Reference proteome</keyword>
<dbReference type="AlphaFoldDB" id="A0A9Q0MEM5"/>
<feature type="compositionally biased region" description="Acidic residues" evidence="1">
    <location>
        <begin position="137"/>
        <end position="155"/>
    </location>
</feature>
<comment type="caution">
    <text evidence="2">The sequence shown here is derived from an EMBL/GenBank/DDBJ whole genome shotgun (WGS) entry which is preliminary data.</text>
</comment>
<evidence type="ECO:0000313" key="2">
    <source>
        <dbReference type="EMBL" id="KAJ6223007.1"/>
    </source>
</evidence>
<dbReference type="EMBL" id="JAPWDV010000001">
    <property type="protein sequence ID" value="KAJ6223007.1"/>
    <property type="molecule type" value="Genomic_DNA"/>
</dbReference>
<name>A0A9Q0MEM5_BLOTA</name>
<evidence type="ECO:0000313" key="3">
    <source>
        <dbReference type="Proteomes" id="UP001142055"/>
    </source>
</evidence>
<accession>A0A9Q0MEM5</accession>
<dbReference type="Proteomes" id="UP001142055">
    <property type="component" value="Chromosome 1"/>
</dbReference>
<evidence type="ECO:0000256" key="1">
    <source>
        <dbReference type="SAM" id="MobiDB-lite"/>
    </source>
</evidence>
<sequence length="167" mass="19694">MDRKKQYPFSNSGISATQNRAMNAFNFNDRPFEIELERLDLFESDETNANNEMLNLVIEARKNLLEEAEVMRKMMRLDEFTIDHKAQKNQKSKKIIKKSIGNTYEDHMEEITDLTANEPNVGINNEDEVESNRLDEEATDEEEMIEDELEEENDYMDSYFDNGEDFE</sequence>
<protein>
    <submittedName>
        <fullName evidence="2">Uncharacterized protein</fullName>
    </submittedName>
</protein>